<organism evidence="1">
    <name type="scientific">marine sediment metagenome</name>
    <dbReference type="NCBI Taxonomy" id="412755"/>
    <lineage>
        <taxon>unclassified sequences</taxon>
        <taxon>metagenomes</taxon>
        <taxon>ecological metagenomes</taxon>
    </lineage>
</organism>
<comment type="caution">
    <text evidence="1">The sequence shown here is derived from an EMBL/GenBank/DDBJ whole genome shotgun (WGS) entry which is preliminary data.</text>
</comment>
<name>A0A0F9ALW6_9ZZZZ</name>
<protein>
    <submittedName>
        <fullName evidence="1">Uncharacterized protein</fullName>
    </submittedName>
</protein>
<feature type="non-terminal residue" evidence="1">
    <location>
        <position position="1"/>
    </location>
</feature>
<evidence type="ECO:0000313" key="1">
    <source>
        <dbReference type="EMBL" id="KKL10599.1"/>
    </source>
</evidence>
<sequence length="330" mass="35789">RTQQDQIKLLIKQGDLLGAQRVILDELESRFAGVARALARTPTGKLLQLFNIVGDIGERVGISFTQGIEDAFGSIANGAKAIGVVLSGIGRAVARLVSLVVRNIEQTISAFLPDISFDVIVENVNLAVDLIFNRIELFVNAIKGIIAEVVSSVLQGVQQMVRALGLITGQETGQTLTFLGKVSEGLKKIADQSRKDADRIEKDFQKIIAAFGLEAAKKALDDFLEALGLVKREKPELKITFPKLPKEIKVKLIVESPEDVLGRIQAEVNKDVKKQGDEQIKIQQDLRDQGKRDAAVDKARNTLLGNISDGIDKVVDNLTGALGLAGGRQR</sequence>
<proteinExistence type="predicted"/>
<dbReference type="EMBL" id="LAZR01041997">
    <property type="protein sequence ID" value="KKL10599.1"/>
    <property type="molecule type" value="Genomic_DNA"/>
</dbReference>
<reference evidence="1" key="1">
    <citation type="journal article" date="2015" name="Nature">
        <title>Complex archaea that bridge the gap between prokaryotes and eukaryotes.</title>
        <authorList>
            <person name="Spang A."/>
            <person name="Saw J.H."/>
            <person name="Jorgensen S.L."/>
            <person name="Zaremba-Niedzwiedzka K."/>
            <person name="Martijn J."/>
            <person name="Lind A.E."/>
            <person name="van Eijk R."/>
            <person name="Schleper C."/>
            <person name="Guy L."/>
            <person name="Ettema T.J."/>
        </authorList>
    </citation>
    <scope>NUCLEOTIDE SEQUENCE</scope>
</reference>
<dbReference type="AlphaFoldDB" id="A0A0F9ALW6"/>
<gene>
    <name evidence="1" type="ORF">LCGC14_2554200</name>
</gene>
<accession>A0A0F9ALW6</accession>